<evidence type="ECO:0000259" key="1">
    <source>
        <dbReference type="Pfam" id="PF12205"/>
    </source>
</evidence>
<protein>
    <submittedName>
        <fullName evidence="3">Uncharacterized protein</fullName>
    </submittedName>
</protein>
<dbReference type="GO" id="GO:0098793">
    <property type="term" value="C:presynapse"/>
    <property type="evidence" value="ECO:0007669"/>
    <property type="project" value="GOC"/>
</dbReference>
<dbReference type="Pfam" id="PF12205">
    <property type="entry name" value="GIT1_C"/>
    <property type="match status" value="1"/>
</dbReference>
<feature type="domain" description="Arf GTPase-activating protein GIT1/2 coiled-coil" evidence="2">
    <location>
        <begin position="78"/>
        <end position="126"/>
    </location>
</feature>
<comment type="caution">
    <text evidence="3">The sequence shown here is derived from an EMBL/GenBank/DDBJ whole genome shotgun (WGS) entry which is preliminary data.</text>
</comment>
<dbReference type="Pfam" id="PF16559">
    <property type="entry name" value="GIT_CC"/>
    <property type="match status" value="1"/>
</dbReference>
<dbReference type="Proteomes" id="UP001432322">
    <property type="component" value="Unassembled WGS sequence"/>
</dbReference>
<name>A0AAV5X0C4_9BILA</name>
<organism evidence="3 4">
    <name type="scientific">Pristionchus fissidentatus</name>
    <dbReference type="NCBI Taxonomy" id="1538716"/>
    <lineage>
        <taxon>Eukaryota</taxon>
        <taxon>Metazoa</taxon>
        <taxon>Ecdysozoa</taxon>
        <taxon>Nematoda</taxon>
        <taxon>Chromadorea</taxon>
        <taxon>Rhabditida</taxon>
        <taxon>Rhabditina</taxon>
        <taxon>Diplogasteromorpha</taxon>
        <taxon>Diplogasteroidea</taxon>
        <taxon>Neodiplogasteridae</taxon>
        <taxon>Pristionchus</taxon>
    </lineage>
</organism>
<dbReference type="GO" id="GO:0007420">
    <property type="term" value="P:brain development"/>
    <property type="evidence" value="ECO:0007669"/>
    <property type="project" value="InterPro"/>
</dbReference>
<dbReference type="GO" id="GO:0008277">
    <property type="term" value="P:regulation of G protein-coupled receptor signaling pathway"/>
    <property type="evidence" value="ECO:0007669"/>
    <property type="project" value="TreeGrafter"/>
</dbReference>
<evidence type="ECO:0000313" key="3">
    <source>
        <dbReference type="EMBL" id="GMT36340.1"/>
    </source>
</evidence>
<dbReference type="PANTHER" id="PTHR46097">
    <property type="entry name" value="G PROTEIN-COUPLED RECEPTOR KINASE INTERACTING ARFGAP"/>
    <property type="match status" value="1"/>
</dbReference>
<dbReference type="GO" id="GO:0031267">
    <property type="term" value="F:small GTPase binding"/>
    <property type="evidence" value="ECO:0007669"/>
    <property type="project" value="TreeGrafter"/>
</dbReference>
<dbReference type="Gene3D" id="1.20.120.330">
    <property type="entry name" value="Nucleotidyltransferases domain 2"/>
    <property type="match status" value="1"/>
</dbReference>
<dbReference type="InterPro" id="IPR047161">
    <property type="entry name" value="GIT-like"/>
</dbReference>
<keyword evidence="4" id="KW-1185">Reference proteome</keyword>
<sequence length="346" mass="38000">LEPEIVEVDSAEKKMNASMNDFNRTLNSSRDYDEVADYRVRSSVGRGSSHMGTNGHGRASINSLKSDQILGDLTRPSDDVLELKERLSDCESTIQMLLGTNSTLNKKMAAMQSTIDRNSADYRDLQHELMRLNDAVQLMGMSKRMPSPAIPTAPVMSASTNSMNNNSERKMSRPTVLDASIDPSRLTKKERIGWVTSPVPTSKTLPPTGRMSVDHVREREEDRTHQSPLRIDQVFTEAGFPDNLIRETECLTTAIRQLLSDAQKGLLASVAEKHAYNIGSLISHIIELIPGDLHSQSITDTVDNLATATAILSAKCNSPILDSEETCHAAYNVAKAAKSLLVAVHD</sequence>
<accession>A0AAV5X0C4</accession>
<gene>
    <name evidence="3" type="ORF">PFISCL1PPCAC_27637</name>
</gene>
<proteinExistence type="predicted"/>
<dbReference type="InterPro" id="IPR032352">
    <property type="entry name" value="GIT1/2_CC"/>
</dbReference>
<dbReference type="PANTHER" id="PTHR46097:SF3">
    <property type="entry name" value="ARF GTPASE-ACTIVATING PROTEIN GIT"/>
    <property type="match status" value="1"/>
</dbReference>
<dbReference type="GO" id="GO:0032012">
    <property type="term" value="P:regulation of ARF protein signal transduction"/>
    <property type="evidence" value="ECO:0007669"/>
    <property type="project" value="InterPro"/>
</dbReference>
<dbReference type="EMBL" id="BTSY01000007">
    <property type="protein sequence ID" value="GMT36340.1"/>
    <property type="molecule type" value="Genomic_DNA"/>
</dbReference>
<dbReference type="InterPro" id="IPR022018">
    <property type="entry name" value="GIT1_C"/>
</dbReference>
<feature type="non-terminal residue" evidence="3">
    <location>
        <position position="1"/>
    </location>
</feature>
<evidence type="ECO:0000259" key="2">
    <source>
        <dbReference type="Pfam" id="PF16559"/>
    </source>
</evidence>
<evidence type="ECO:0000313" key="4">
    <source>
        <dbReference type="Proteomes" id="UP001432322"/>
    </source>
</evidence>
<dbReference type="GO" id="GO:0036465">
    <property type="term" value="P:synaptic vesicle recycling"/>
    <property type="evidence" value="ECO:0007669"/>
    <property type="project" value="TreeGrafter"/>
</dbReference>
<dbReference type="GO" id="GO:0005096">
    <property type="term" value="F:GTPase activator activity"/>
    <property type="evidence" value="ECO:0007669"/>
    <property type="project" value="InterPro"/>
</dbReference>
<dbReference type="AlphaFoldDB" id="A0AAV5X0C4"/>
<reference evidence="3" key="1">
    <citation type="submission" date="2023-10" db="EMBL/GenBank/DDBJ databases">
        <title>Genome assembly of Pristionchus species.</title>
        <authorList>
            <person name="Yoshida K."/>
            <person name="Sommer R.J."/>
        </authorList>
    </citation>
    <scope>NUCLEOTIDE SEQUENCE</scope>
    <source>
        <strain evidence="3">RS5133</strain>
    </source>
</reference>
<feature type="domain" description="ARF GTPase-activating protein GIT1 C-terminal" evidence="1">
    <location>
        <begin position="241"/>
        <end position="344"/>
    </location>
</feature>